<dbReference type="STRING" id="329884.A0A4U0WPF2"/>
<sequence>MASVPSRPAELSDPTHHGGWVIIISAIFLVLLILCLAIRAYVRTTYSTIAGSPDYVLAVAGVVGIIQTCLVFWEVSKGLATSSKLMSISDVHLLQKSWFASTVLYLIALWLAKCCVLFVYLQLTPNKGHNLASWVVIGFSTVWVFISILMIGVDCELNTPWSHLASQCTGLFARWQVITALDVITEVVIFSLSIYLVFGLQMPVKRKTVIVAAFGLRLFVIIPSILRLHYYWTYINSANPTLAVSNVAIWTEVQMHTSIIACVSYCFKSFTAAVSTNYGATAINIEVYDSTNNRTGFTRGGGYGANSKMQSSNSGGSQGAFVGHRGGQNRTTVTTGSKRLSSKTSNDSQKMKWQPSCKAGTTKWSYTGLVPHEEVFYRLFQFEKPKKPWKVKKIGRGDFDTILGSVSASVRYNTLRITGEEVRVNWDQEEKTFKLSGTYGL</sequence>
<dbReference type="PANTHER" id="PTHR39614">
    <property type="entry name" value="INTEGRAL MEMBRANE PROTEIN"/>
    <property type="match status" value="1"/>
</dbReference>
<feature type="transmembrane region" description="Helical" evidence="2">
    <location>
        <begin position="20"/>
        <end position="42"/>
    </location>
</feature>
<dbReference type="OrthoDB" id="3918601at2759"/>
<dbReference type="Proteomes" id="UP000309340">
    <property type="component" value="Unassembled WGS sequence"/>
</dbReference>
<proteinExistence type="predicted"/>
<name>A0A4U0WPF2_9PEZI</name>
<feature type="compositionally biased region" description="Polar residues" evidence="1">
    <location>
        <begin position="328"/>
        <end position="348"/>
    </location>
</feature>
<comment type="caution">
    <text evidence="4">The sequence shown here is derived from an EMBL/GenBank/DDBJ whole genome shotgun (WGS) entry which is preliminary data.</text>
</comment>
<dbReference type="PANTHER" id="PTHR39614:SF2">
    <property type="entry name" value="INTEGRAL MEMBRANE PROTEIN"/>
    <property type="match status" value="1"/>
</dbReference>
<feature type="transmembrane region" description="Helical" evidence="2">
    <location>
        <begin position="98"/>
        <end position="119"/>
    </location>
</feature>
<dbReference type="EMBL" id="NAJQ01000939">
    <property type="protein sequence ID" value="TKA63485.1"/>
    <property type="molecule type" value="Genomic_DNA"/>
</dbReference>
<keyword evidence="2" id="KW-0472">Membrane</keyword>
<accession>A0A4U0WPF2</accession>
<evidence type="ECO:0000313" key="4">
    <source>
        <dbReference type="EMBL" id="TKA63485.1"/>
    </source>
</evidence>
<organism evidence="4 5">
    <name type="scientific">Friedmanniomyces simplex</name>
    <dbReference type="NCBI Taxonomy" id="329884"/>
    <lineage>
        <taxon>Eukaryota</taxon>
        <taxon>Fungi</taxon>
        <taxon>Dikarya</taxon>
        <taxon>Ascomycota</taxon>
        <taxon>Pezizomycotina</taxon>
        <taxon>Dothideomycetes</taxon>
        <taxon>Dothideomycetidae</taxon>
        <taxon>Mycosphaerellales</taxon>
        <taxon>Teratosphaeriaceae</taxon>
        <taxon>Friedmanniomyces</taxon>
    </lineage>
</organism>
<protein>
    <recommendedName>
        <fullName evidence="3">Rhodopsin domain-containing protein</fullName>
    </recommendedName>
</protein>
<dbReference type="AlphaFoldDB" id="A0A4U0WPF2"/>
<feature type="region of interest" description="Disordered" evidence="1">
    <location>
        <begin position="301"/>
        <end position="353"/>
    </location>
</feature>
<evidence type="ECO:0000313" key="5">
    <source>
        <dbReference type="Proteomes" id="UP000309340"/>
    </source>
</evidence>
<feature type="domain" description="Rhodopsin" evidence="3">
    <location>
        <begin position="38"/>
        <end position="262"/>
    </location>
</feature>
<keyword evidence="2" id="KW-0812">Transmembrane</keyword>
<gene>
    <name evidence="4" type="ORF">B0A55_09612</name>
</gene>
<feature type="transmembrane region" description="Helical" evidence="2">
    <location>
        <begin position="131"/>
        <end position="153"/>
    </location>
</feature>
<feature type="transmembrane region" description="Helical" evidence="2">
    <location>
        <begin position="210"/>
        <end position="232"/>
    </location>
</feature>
<feature type="transmembrane region" description="Helical" evidence="2">
    <location>
        <begin position="54"/>
        <end position="73"/>
    </location>
</feature>
<feature type="transmembrane region" description="Helical" evidence="2">
    <location>
        <begin position="173"/>
        <end position="198"/>
    </location>
</feature>
<reference evidence="4 5" key="1">
    <citation type="submission" date="2017-03" db="EMBL/GenBank/DDBJ databases">
        <title>Genomes of endolithic fungi from Antarctica.</title>
        <authorList>
            <person name="Coleine C."/>
            <person name="Masonjones S."/>
            <person name="Stajich J.E."/>
        </authorList>
    </citation>
    <scope>NUCLEOTIDE SEQUENCE [LARGE SCALE GENOMIC DNA]</scope>
    <source>
        <strain evidence="4 5">CCFEE 5184</strain>
    </source>
</reference>
<evidence type="ECO:0000259" key="3">
    <source>
        <dbReference type="Pfam" id="PF20684"/>
    </source>
</evidence>
<evidence type="ECO:0000256" key="2">
    <source>
        <dbReference type="SAM" id="Phobius"/>
    </source>
</evidence>
<keyword evidence="5" id="KW-1185">Reference proteome</keyword>
<dbReference type="InterPro" id="IPR049326">
    <property type="entry name" value="Rhodopsin_dom_fungi"/>
</dbReference>
<evidence type="ECO:0000256" key="1">
    <source>
        <dbReference type="SAM" id="MobiDB-lite"/>
    </source>
</evidence>
<keyword evidence="2" id="KW-1133">Transmembrane helix</keyword>
<dbReference type="Pfam" id="PF20684">
    <property type="entry name" value="Fung_rhodopsin"/>
    <property type="match status" value="1"/>
</dbReference>